<dbReference type="InterPro" id="IPR038765">
    <property type="entry name" value="Papain-like_cys_pep_sf"/>
</dbReference>
<dbReference type="Pfam" id="PF07313">
    <property type="entry name" value="AmiA-like"/>
    <property type="match status" value="1"/>
</dbReference>
<comment type="caution">
    <text evidence="1">The sequence shown here is derived from an EMBL/GenBank/DDBJ whole genome shotgun (WGS) entry which is preliminary data.</text>
</comment>
<dbReference type="EMBL" id="JAAYEE010000028">
    <property type="protein sequence ID" value="NLW34152.1"/>
    <property type="molecule type" value="Genomic_DNA"/>
</dbReference>
<evidence type="ECO:0000313" key="1">
    <source>
        <dbReference type="EMBL" id="NLW34152.1"/>
    </source>
</evidence>
<dbReference type="Gene3D" id="2.30.260.10">
    <property type="entry name" value="putative xylanase like domain"/>
    <property type="match status" value="1"/>
</dbReference>
<name>A0A971M123_9BACT</name>
<dbReference type="InterPro" id="IPR010846">
    <property type="entry name" value="AmiA-like"/>
</dbReference>
<organism evidence="1 2">
    <name type="scientific">Syntrophorhabdus aromaticivorans</name>
    <dbReference type="NCBI Taxonomy" id="328301"/>
    <lineage>
        <taxon>Bacteria</taxon>
        <taxon>Pseudomonadati</taxon>
        <taxon>Thermodesulfobacteriota</taxon>
        <taxon>Syntrophorhabdia</taxon>
        <taxon>Syntrophorhabdales</taxon>
        <taxon>Syntrophorhabdaceae</taxon>
        <taxon>Syntrophorhabdus</taxon>
    </lineage>
</organism>
<sequence>MAEKGVSDTDRECIRLGSWSEGQLNRLVGEAARINDAGERIEFLSRQFLDVEYREKTLVGDAETKEVLVVDLQGVDCFTFIDYVEAMRCSRSFTGFVNNLKRIRYRTGNVAFAERNHFFTDWREFNHNLVVDVTGRIGGAKTKTVRKLLNAKGDGTSYLPGIPHRERTIEYIPACAIDDEMITQLKTGDYIGMYSVLPGLDVSHVGILADYSGKIHLRHASSLAKCRRVCDQDFVSYVADKPGIVILRPSG</sequence>
<reference evidence="1" key="2">
    <citation type="submission" date="2020-01" db="EMBL/GenBank/DDBJ databases">
        <authorList>
            <person name="Campanaro S."/>
        </authorList>
    </citation>
    <scope>NUCLEOTIDE SEQUENCE</scope>
    <source>
        <strain evidence="1">AS06rmzACSIP_7</strain>
    </source>
</reference>
<protein>
    <submittedName>
        <fullName evidence="1">DUF1460 domain-containing protein</fullName>
    </submittedName>
</protein>
<dbReference type="Proteomes" id="UP000777265">
    <property type="component" value="Unassembled WGS sequence"/>
</dbReference>
<accession>A0A971M123</accession>
<dbReference type="AlphaFoldDB" id="A0A971M123"/>
<evidence type="ECO:0000313" key="2">
    <source>
        <dbReference type="Proteomes" id="UP000777265"/>
    </source>
</evidence>
<reference evidence="1" key="1">
    <citation type="journal article" date="2020" name="Biotechnol. Biofuels">
        <title>New insights from the biogas microbiome by comprehensive genome-resolved metagenomics of nearly 1600 species originating from multiple anaerobic digesters.</title>
        <authorList>
            <person name="Campanaro S."/>
            <person name="Treu L."/>
            <person name="Rodriguez-R L.M."/>
            <person name="Kovalovszki A."/>
            <person name="Ziels R.M."/>
            <person name="Maus I."/>
            <person name="Zhu X."/>
            <person name="Kougias P.G."/>
            <person name="Basile A."/>
            <person name="Luo G."/>
            <person name="Schluter A."/>
            <person name="Konstantinidis K.T."/>
            <person name="Angelidaki I."/>
        </authorList>
    </citation>
    <scope>NUCLEOTIDE SEQUENCE</scope>
    <source>
        <strain evidence="1">AS06rmzACSIP_7</strain>
    </source>
</reference>
<dbReference type="SUPFAM" id="SSF54001">
    <property type="entry name" value="Cysteine proteinases"/>
    <property type="match status" value="1"/>
</dbReference>
<gene>
    <name evidence="1" type="ORF">GXY80_01535</name>
</gene>
<proteinExistence type="predicted"/>
<dbReference type="Gene3D" id="1.10.3670.10">
    <property type="entry name" value="Putative xylanase like domain"/>
    <property type="match status" value="1"/>
</dbReference>